<keyword evidence="3" id="KW-1185">Reference proteome</keyword>
<dbReference type="PANTHER" id="PTHR44329">
    <property type="entry name" value="SERINE/THREONINE-PROTEIN KINASE TNNI3K-RELATED"/>
    <property type="match status" value="1"/>
</dbReference>
<protein>
    <recommendedName>
        <fullName evidence="1">Protein kinase domain-containing protein</fullName>
    </recommendedName>
</protein>
<reference evidence="2 3" key="1">
    <citation type="submission" date="2017-11" db="EMBL/GenBank/DDBJ databases">
        <title>The genome of Rhizophagus clarus HR1 reveals common genetic basis of auxotrophy among arbuscular mycorrhizal fungi.</title>
        <authorList>
            <person name="Kobayashi Y."/>
        </authorList>
    </citation>
    <scope>NUCLEOTIDE SEQUENCE [LARGE SCALE GENOMIC DNA]</scope>
    <source>
        <strain evidence="2 3">HR1</strain>
    </source>
</reference>
<dbReference type="EMBL" id="BEXD01003990">
    <property type="protein sequence ID" value="GBC05169.1"/>
    <property type="molecule type" value="Genomic_DNA"/>
</dbReference>
<dbReference type="InterPro" id="IPR000719">
    <property type="entry name" value="Prot_kinase_dom"/>
</dbReference>
<dbReference type="InterPro" id="IPR001245">
    <property type="entry name" value="Ser-Thr/Tyr_kinase_cat_dom"/>
</dbReference>
<dbReference type="SUPFAM" id="SSF56112">
    <property type="entry name" value="Protein kinase-like (PK-like)"/>
    <property type="match status" value="1"/>
</dbReference>
<dbReference type="Pfam" id="PF07714">
    <property type="entry name" value="PK_Tyr_Ser-Thr"/>
    <property type="match status" value="1"/>
</dbReference>
<sequence>MVVMDYANKGNLKGNLARIVKYNWKQKLFMLYKVISGLNEIHNQGFIHCNLHDGNILNHRYNNDKEDRIYINYSKLSRPENYIFKANDKDTFGVLPFMAPEVIKGKRYTKASDIYSFSMIMWEFTSGTPPFNDSKDARLLQISICNGDRPKIIENTPKCYKDLMEKCWNNDQSRRPTALEVKNVIQKWIFCPNDGKINEELKSDIMEFIKAPIGNNLDVKSINSCTSYNFEKPNEIHEIQSLDEKSNGTREDVKSLDSYVLDGEIDWNS</sequence>
<dbReference type="GO" id="GO:0004674">
    <property type="term" value="F:protein serine/threonine kinase activity"/>
    <property type="evidence" value="ECO:0007669"/>
    <property type="project" value="TreeGrafter"/>
</dbReference>
<gene>
    <name evidence="2" type="ORF">RclHR1_06070005</name>
</gene>
<evidence type="ECO:0000259" key="1">
    <source>
        <dbReference type="PROSITE" id="PS50011"/>
    </source>
</evidence>
<dbReference type="Proteomes" id="UP000247702">
    <property type="component" value="Unassembled WGS sequence"/>
</dbReference>
<name>A0A2Z6SHT0_9GLOM</name>
<evidence type="ECO:0000313" key="3">
    <source>
        <dbReference type="Proteomes" id="UP000247702"/>
    </source>
</evidence>
<organism evidence="2 3">
    <name type="scientific">Rhizophagus clarus</name>
    <dbReference type="NCBI Taxonomy" id="94130"/>
    <lineage>
        <taxon>Eukaryota</taxon>
        <taxon>Fungi</taxon>
        <taxon>Fungi incertae sedis</taxon>
        <taxon>Mucoromycota</taxon>
        <taxon>Glomeromycotina</taxon>
        <taxon>Glomeromycetes</taxon>
        <taxon>Glomerales</taxon>
        <taxon>Glomeraceae</taxon>
        <taxon>Rhizophagus</taxon>
    </lineage>
</organism>
<dbReference type="InterPro" id="IPR051681">
    <property type="entry name" value="Ser/Thr_Kinases-Pseudokinases"/>
</dbReference>
<accession>A0A2Z6SHT0</accession>
<dbReference type="InterPro" id="IPR011009">
    <property type="entry name" value="Kinase-like_dom_sf"/>
</dbReference>
<proteinExistence type="predicted"/>
<dbReference type="AlphaFoldDB" id="A0A2Z6SHT0"/>
<comment type="caution">
    <text evidence="2">The sequence shown here is derived from an EMBL/GenBank/DDBJ whole genome shotgun (WGS) entry which is preliminary data.</text>
</comment>
<dbReference type="GO" id="GO:0005524">
    <property type="term" value="F:ATP binding"/>
    <property type="evidence" value="ECO:0007669"/>
    <property type="project" value="InterPro"/>
</dbReference>
<evidence type="ECO:0000313" key="2">
    <source>
        <dbReference type="EMBL" id="GBC05169.1"/>
    </source>
</evidence>
<dbReference type="SMART" id="SM00220">
    <property type="entry name" value="S_TKc"/>
    <property type="match status" value="1"/>
</dbReference>
<dbReference type="PROSITE" id="PS50011">
    <property type="entry name" value="PROTEIN_KINASE_DOM"/>
    <property type="match status" value="1"/>
</dbReference>
<dbReference type="Gene3D" id="1.10.510.10">
    <property type="entry name" value="Transferase(Phosphotransferase) domain 1"/>
    <property type="match status" value="1"/>
</dbReference>
<feature type="domain" description="Protein kinase" evidence="1">
    <location>
        <begin position="1"/>
        <end position="189"/>
    </location>
</feature>